<dbReference type="CDD" id="cd00364">
    <property type="entry name" value="Ribosomal_uS17"/>
    <property type="match status" value="1"/>
</dbReference>
<dbReference type="PANTHER" id="PTHR10744">
    <property type="entry name" value="40S RIBOSOMAL PROTEIN S11 FAMILY MEMBER"/>
    <property type="match status" value="1"/>
</dbReference>
<dbReference type="HAMAP" id="MF_01345_B">
    <property type="entry name" value="Ribosomal_uS17_B"/>
    <property type="match status" value="1"/>
</dbReference>
<dbReference type="Gene3D" id="2.40.50.140">
    <property type="entry name" value="Nucleic acid-binding proteins"/>
    <property type="match status" value="1"/>
</dbReference>
<sequence length="89" mass="10271">MIKKVTKDIQKTTGKTFTGTVVSDKMTKTIVVSMDYKSRHPLYKKIIKHRKKIYVDNNLSAKIGDIVKVCECRPLSKLKRFTTLEIVKN</sequence>
<comment type="similarity">
    <text evidence="1 6 7">Belongs to the universal ribosomal protein uS17 family.</text>
</comment>
<dbReference type="GO" id="GO:0022627">
    <property type="term" value="C:cytosolic small ribosomal subunit"/>
    <property type="evidence" value="ECO:0007669"/>
    <property type="project" value="TreeGrafter"/>
</dbReference>
<evidence type="ECO:0000256" key="6">
    <source>
        <dbReference type="HAMAP-Rule" id="MF_01345"/>
    </source>
</evidence>
<evidence type="ECO:0000256" key="7">
    <source>
        <dbReference type="RuleBase" id="RU003872"/>
    </source>
</evidence>
<comment type="function">
    <text evidence="6">One of the primary rRNA binding proteins, it binds specifically to the 5'-end of 16S ribosomal RNA.</text>
</comment>
<keyword evidence="5 6" id="KW-0687">Ribonucleoprotein</keyword>
<evidence type="ECO:0000256" key="5">
    <source>
        <dbReference type="ARBA" id="ARBA00023274"/>
    </source>
</evidence>
<evidence type="ECO:0000256" key="3">
    <source>
        <dbReference type="ARBA" id="ARBA00022884"/>
    </source>
</evidence>
<evidence type="ECO:0000313" key="8">
    <source>
        <dbReference type="EMBL" id="KKQ70072.1"/>
    </source>
</evidence>
<dbReference type="Pfam" id="PF00366">
    <property type="entry name" value="Ribosomal_S17"/>
    <property type="match status" value="1"/>
</dbReference>
<dbReference type="SUPFAM" id="SSF50249">
    <property type="entry name" value="Nucleic acid-binding proteins"/>
    <property type="match status" value="1"/>
</dbReference>
<keyword evidence="3 6" id="KW-0694">RNA-binding</keyword>
<reference evidence="8 9" key="1">
    <citation type="journal article" date="2015" name="Nature">
        <title>rRNA introns, odd ribosomes, and small enigmatic genomes across a large radiation of phyla.</title>
        <authorList>
            <person name="Brown C.T."/>
            <person name="Hug L.A."/>
            <person name="Thomas B.C."/>
            <person name="Sharon I."/>
            <person name="Castelle C.J."/>
            <person name="Singh A."/>
            <person name="Wilkins M.J."/>
            <person name="Williams K.H."/>
            <person name="Banfield J.F."/>
        </authorList>
    </citation>
    <scope>NUCLEOTIDE SEQUENCE [LARGE SCALE GENOMIC DNA]</scope>
</reference>
<name>A0A0G0JTR4_9BACT</name>
<proteinExistence type="inferred from homology"/>
<dbReference type="EMBL" id="LBUT01000009">
    <property type="protein sequence ID" value="KKQ70072.1"/>
    <property type="molecule type" value="Genomic_DNA"/>
</dbReference>
<evidence type="ECO:0000256" key="1">
    <source>
        <dbReference type="ARBA" id="ARBA00010254"/>
    </source>
</evidence>
<protein>
    <recommendedName>
        <fullName evidence="6">Small ribosomal subunit protein uS17</fullName>
    </recommendedName>
</protein>
<dbReference type="GO" id="GO:0019843">
    <property type="term" value="F:rRNA binding"/>
    <property type="evidence" value="ECO:0007669"/>
    <property type="project" value="UniProtKB-UniRule"/>
</dbReference>
<evidence type="ECO:0000256" key="2">
    <source>
        <dbReference type="ARBA" id="ARBA00022730"/>
    </source>
</evidence>
<comment type="caution">
    <text evidence="8">The sequence shown here is derived from an EMBL/GenBank/DDBJ whole genome shotgun (WGS) entry which is preliminary data.</text>
</comment>
<dbReference type="PROSITE" id="PS00056">
    <property type="entry name" value="RIBOSOMAL_S17"/>
    <property type="match status" value="1"/>
</dbReference>
<comment type="subunit">
    <text evidence="6">Part of the 30S ribosomal subunit.</text>
</comment>
<organism evidence="8 9">
    <name type="scientific">Candidatus Shapirobacteria bacterium GW2011_GWE2_38_30</name>
    <dbReference type="NCBI Taxonomy" id="1618490"/>
    <lineage>
        <taxon>Bacteria</taxon>
        <taxon>Candidatus Shapironibacteriota</taxon>
    </lineage>
</organism>
<dbReference type="PANTHER" id="PTHR10744:SF1">
    <property type="entry name" value="SMALL RIBOSOMAL SUBUNIT PROTEIN US17M"/>
    <property type="match status" value="1"/>
</dbReference>
<dbReference type="PRINTS" id="PR00973">
    <property type="entry name" value="RIBOSOMALS17"/>
</dbReference>
<keyword evidence="2 6" id="KW-0699">rRNA-binding</keyword>
<dbReference type="InterPro" id="IPR000266">
    <property type="entry name" value="Ribosomal_uS17"/>
</dbReference>
<dbReference type="InterPro" id="IPR019984">
    <property type="entry name" value="Ribosomal_uS17_bact/chlr"/>
</dbReference>
<keyword evidence="4 6" id="KW-0689">Ribosomal protein</keyword>
<dbReference type="STRING" id="1618490.US90_C0009G0009"/>
<dbReference type="GO" id="GO:0006412">
    <property type="term" value="P:translation"/>
    <property type="evidence" value="ECO:0007669"/>
    <property type="project" value="UniProtKB-UniRule"/>
</dbReference>
<gene>
    <name evidence="6" type="primary">rpsQ</name>
    <name evidence="8" type="ORF">US90_C0009G0009</name>
</gene>
<evidence type="ECO:0000256" key="4">
    <source>
        <dbReference type="ARBA" id="ARBA00022980"/>
    </source>
</evidence>
<evidence type="ECO:0000313" key="9">
    <source>
        <dbReference type="Proteomes" id="UP000034406"/>
    </source>
</evidence>
<dbReference type="InterPro" id="IPR019979">
    <property type="entry name" value="Ribosomal_uS17_CS"/>
</dbReference>
<accession>A0A0G0JTR4</accession>
<dbReference type="NCBIfam" id="NF004123">
    <property type="entry name" value="PRK05610.1"/>
    <property type="match status" value="1"/>
</dbReference>
<dbReference type="GO" id="GO:0003735">
    <property type="term" value="F:structural constituent of ribosome"/>
    <property type="evidence" value="ECO:0007669"/>
    <property type="project" value="InterPro"/>
</dbReference>
<dbReference type="Proteomes" id="UP000034406">
    <property type="component" value="Unassembled WGS sequence"/>
</dbReference>
<dbReference type="InterPro" id="IPR012340">
    <property type="entry name" value="NA-bd_OB-fold"/>
</dbReference>
<dbReference type="AlphaFoldDB" id="A0A0G0JTR4"/>